<keyword evidence="4" id="KW-0186">Copper</keyword>
<accession>A0A8H4RYZ9</accession>
<dbReference type="Proteomes" id="UP000566819">
    <property type="component" value="Unassembled WGS sequence"/>
</dbReference>
<dbReference type="PROSITE" id="PS00079">
    <property type="entry name" value="MULTICOPPER_OXIDASE1"/>
    <property type="match status" value="1"/>
</dbReference>
<dbReference type="InterPro" id="IPR011706">
    <property type="entry name" value="Cu-oxidase_C"/>
</dbReference>
<name>A0A8H4RYZ9_9HELO</name>
<dbReference type="InterPro" id="IPR008972">
    <property type="entry name" value="Cupredoxin"/>
</dbReference>
<dbReference type="GO" id="GO:0005507">
    <property type="term" value="F:copper ion binding"/>
    <property type="evidence" value="ECO:0007669"/>
    <property type="project" value="InterPro"/>
</dbReference>
<dbReference type="InterPro" id="IPR045087">
    <property type="entry name" value="Cu-oxidase_fam"/>
</dbReference>
<evidence type="ECO:0000259" key="7">
    <source>
        <dbReference type="Pfam" id="PF07732"/>
    </source>
</evidence>
<proteinExistence type="inferred from homology"/>
<keyword evidence="2" id="KW-0479">Metal-binding</keyword>
<dbReference type="PANTHER" id="PTHR11709">
    <property type="entry name" value="MULTI-COPPER OXIDASE"/>
    <property type="match status" value="1"/>
</dbReference>
<evidence type="ECO:0000256" key="1">
    <source>
        <dbReference type="ARBA" id="ARBA00010609"/>
    </source>
</evidence>
<feature type="domain" description="Plastocyanin-like" evidence="7">
    <location>
        <begin position="15"/>
        <end position="120"/>
    </location>
</feature>
<evidence type="ECO:0008006" key="10">
    <source>
        <dbReference type="Google" id="ProtNLM"/>
    </source>
</evidence>
<dbReference type="InterPro" id="IPR011707">
    <property type="entry name" value="Cu-oxidase-like_N"/>
</dbReference>
<evidence type="ECO:0000256" key="3">
    <source>
        <dbReference type="ARBA" id="ARBA00023002"/>
    </source>
</evidence>
<feature type="domain" description="Plastocyanin-like" evidence="6">
    <location>
        <begin position="408"/>
        <end position="440"/>
    </location>
</feature>
<comment type="caution">
    <text evidence="8">The sequence shown here is derived from an EMBL/GenBank/DDBJ whole genome shotgun (WGS) entry which is preliminary data.</text>
</comment>
<feature type="domain" description="Plastocyanin-like" evidence="5">
    <location>
        <begin position="137"/>
        <end position="277"/>
    </location>
</feature>
<dbReference type="CDD" id="cd04205">
    <property type="entry name" value="CuRO_2_LCC_like"/>
    <property type="match status" value="1"/>
</dbReference>
<dbReference type="Pfam" id="PF00394">
    <property type="entry name" value="Cu-oxidase"/>
    <property type="match status" value="1"/>
</dbReference>
<dbReference type="Gene3D" id="2.60.40.420">
    <property type="entry name" value="Cupredoxins - blue copper proteins"/>
    <property type="match status" value="3"/>
</dbReference>
<dbReference type="Pfam" id="PF07732">
    <property type="entry name" value="Cu-oxidase_3"/>
    <property type="match status" value="1"/>
</dbReference>
<evidence type="ECO:0000256" key="2">
    <source>
        <dbReference type="ARBA" id="ARBA00022723"/>
    </source>
</evidence>
<keyword evidence="9" id="KW-1185">Reference proteome</keyword>
<comment type="similarity">
    <text evidence="1">Belongs to the multicopper oxidase family.</text>
</comment>
<keyword evidence="3" id="KW-0560">Oxidoreductase</keyword>
<evidence type="ECO:0000313" key="9">
    <source>
        <dbReference type="Proteomes" id="UP000566819"/>
    </source>
</evidence>
<organism evidence="8 9">
    <name type="scientific">Cudoniella acicularis</name>
    <dbReference type="NCBI Taxonomy" id="354080"/>
    <lineage>
        <taxon>Eukaryota</taxon>
        <taxon>Fungi</taxon>
        <taxon>Dikarya</taxon>
        <taxon>Ascomycota</taxon>
        <taxon>Pezizomycotina</taxon>
        <taxon>Leotiomycetes</taxon>
        <taxon>Helotiales</taxon>
        <taxon>Tricladiaceae</taxon>
        <taxon>Cudoniella</taxon>
    </lineage>
</organism>
<dbReference type="InterPro" id="IPR001117">
    <property type="entry name" value="Cu-oxidase_2nd"/>
</dbReference>
<protein>
    <recommendedName>
        <fullName evidence="10">Laccase</fullName>
    </recommendedName>
</protein>
<evidence type="ECO:0000259" key="6">
    <source>
        <dbReference type="Pfam" id="PF07731"/>
    </source>
</evidence>
<dbReference type="OrthoDB" id="2121828at2759"/>
<evidence type="ECO:0000313" key="8">
    <source>
        <dbReference type="EMBL" id="KAF4638056.1"/>
    </source>
</evidence>
<sequence>MKSGTKYLRRDNPWMREVFRYRGQFPGPTLEARSGDTIIIEVQNEMQDEGVAIHWHGLRMEGANDMDGAVGITQNPIPPSSEFTYKFRIADNQAGTFWYHSHSGIQRADGLYGGLIVHKPHAKSTSDPVKYQYEEEGLLLIGDWYHRPATEVEQSYANHESWGREPVPDSLLINGFGAFNCSMAVPSRPLDCVEISAPGLKLRHTRTRLRVVNAGGLSGFVLSTPDCHVAMFQVDGGNEIEESPKSSSIGILYPGERIDLILECDATSQPAGYPLTITLDAENFAIQNKALTLTHHFSMSPSPNTLSQRGHPYVPPSIEKGEGFFDLATAKGAVIRENTIQDVANQTILLYTKMEILARLGNVPVGIVNRTTWSPQTLPSQPLVALSRAYWNSNQLVPFIPLSREPSNTTWVDIVVNNLDEKGHPFHLHGYDFYILSQYYPTVRGYHAYNPFSYSTLASSPSPPGGPYNLFGTDNAFLTYVAGYCTSTDFTPATTTAVTSVSTPGTTGFGPTTQVTSINPGGPVISVTSLQFSITSALTTAAPSITSTPTPTTIVPAGIAASSTAKAEGTGSRDVSLLSILGSIFAALLAF</sequence>
<dbReference type="AlphaFoldDB" id="A0A8H4RYZ9"/>
<evidence type="ECO:0000259" key="5">
    <source>
        <dbReference type="Pfam" id="PF00394"/>
    </source>
</evidence>
<dbReference type="SUPFAM" id="SSF49503">
    <property type="entry name" value="Cupredoxins"/>
    <property type="match status" value="3"/>
</dbReference>
<dbReference type="GO" id="GO:0016491">
    <property type="term" value="F:oxidoreductase activity"/>
    <property type="evidence" value="ECO:0007669"/>
    <property type="project" value="UniProtKB-KW"/>
</dbReference>
<dbReference type="PANTHER" id="PTHR11709:SF394">
    <property type="entry name" value="FI03373P-RELATED"/>
    <property type="match status" value="1"/>
</dbReference>
<dbReference type="EMBL" id="JAAMPI010000001">
    <property type="protein sequence ID" value="KAF4638056.1"/>
    <property type="molecule type" value="Genomic_DNA"/>
</dbReference>
<reference evidence="8 9" key="1">
    <citation type="submission" date="2020-03" db="EMBL/GenBank/DDBJ databases">
        <title>Draft Genome Sequence of Cudoniella acicularis.</title>
        <authorList>
            <person name="Buettner E."/>
            <person name="Kellner H."/>
        </authorList>
    </citation>
    <scope>NUCLEOTIDE SEQUENCE [LARGE SCALE GENOMIC DNA]</scope>
    <source>
        <strain evidence="8 9">DSM 108380</strain>
    </source>
</reference>
<dbReference type="Pfam" id="PF07731">
    <property type="entry name" value="Cu-oxidase_2"/>
    <property type="match status" value="1"/>
</dbReference>
<dbReference type="InterPro" id="IPR033138">
    <property type="entry name" value="Cu_oxidase_CS"/>
</dbReference>
<evidence type="ECO:0000256" key="4">
    <source>
        <dbReference type="ARBA" id="ARBA00023008"/>
    </source>
</evidence>
<dbReference type="CDD" id="cd04206">
    <property type="entry name" value="CuRO_1_LCC_like"/>
    <property type="match status" value="1"/>
</dbReference>
<gene>
    <name evidence="8" type="ORF">G7Y89_g1</name>
</gene>